<organism evidence="8 9">
    <name type="scientific">Coccomyxa viridis</name>
    <dbReference type="NCBI Taxonomy" id="1274662"/>
    <lineage>
        <taxon>Eukaryota</taxon>
        <taxon>Viridiplantae</taxon>
        <taxon>Chlorophyta</taxon>
        <taxon>core chlorophytes</taxon>
        <taxon>Trebouxiophyceae</taxon>
        <taxon>Trebouxiophyceae incertae sedis</taxon>
        <taxon>Coccomyxaceae</taxon>
        <taxon>Coccomyxa</taxon>
    </lineage>
</organism>
<dbReference type="Proteomes" id="UP001314263">
    <property type="component" value="Unassembled WGS sequence"/>
</dbReference>
<evidence type="ECO:0000313" key="8">
    <source>
        <dbReference type="EMBL" id="CAK0781572.1"/>
    </source>
</evidence>
<feature type="transmembrane region" description="Helical" evidence="6">
    <location>
        <begin position="126"/>
        <end position="144"/>
    </location>
</feature>
<dbReference type="InterPro" id="IPR050186">
    <property type="entry name" value="TPT_transporter"/>
</dbReference>
<name>A0AAV1I5T5_9CHLO</name>
<keyword evidence="9" id="KW-1185">Reference proteome</keyword>
<feature type="transmembrane region" description="Helical" evidence="6">
    <location>
        <begin position="54"/>
        <end position="74"/>
    </location>
</feature>
<sequence length="363" mass="38764">MQTRSAQKKQQYPLNGKLSSADDDSQSIAASENGKAVPGAAEAPQIKQEAIMQAVQSTCALVLYLLSSSLIIILNKRLMVDDGFKFPLALTGLSQVAGALAAWIYCKMGMMKLGPAPSTHFFATRLMPIVLCAGGALYFGNVAYLSLSVAFIQILKVLTPAVTLAICAMFGLEKLTSSLLISIFMITAGTGAATAVEVGVAGFKWMGFLSFLLSVLMEAVRVVYIQLLLGKLNYNAMEVLIYLGLPTGVLLLGASAIWELEGLQAYGLSLMAHKPLHYSAAVFMGFLVNLSTAFAIKVTGSLTFKVVGCVKNTMLVWVGVLMGDVVTGTQLWGYSVSVFGFALYTYEKWQQASSKPSSVKKVA</sequence>
<feature type="transmembrane region" description="Helical" evidence="6">
    <location>
        <begin position="150"/>
        <end position="172"/>
    </location>
</feature>
<feature type="transmembrane region" description="Helical" evidence="6">
    <location>
        <begin position="205"/>
        <end position="227"/>
    </location>
</feature>
<dbReference type="PANTHER" id="PTHR11132">
    <property type="entry name" value="SOLUTE CARRIER FAMILY 35"/>
    <property type="match status" value="1"/>
</dbReference>
<feature type="transmembrane region" description="Helical" evidence="6">
    <location>
        <begin position="278"/>
        <end position="296"/>
    </location>
</feature>
<proteinExistence type="predicted"/>
<dbReference type="Pfam" id="PF03151">
    <property type="entry name" value="TPT"/>
    <property type="match status" value="1"/>
</dbReference>
<feature type="domain" description="Sugar phosphate transporter" evidence="7">
    <location>
        <begin position="62"/>
        <end position="344"/>
    </location>
</feature>
<dbReference type="GO" id="GO:0016020">
    <property type="term" value="C:membrane"/>
    <property type="evidence" value="ECO:0007669"/>
    <property type="project" value="UniProtKB-SubCell"/>
</dbReference>
<accession>A0AAV1I5T5</accession>
<evidence type="ECO:0000256" key="4">
    <source>
        <dbReference type="ARBA" id="ARBA00023136"/>
    </source>
</evidence>
<evidence type="ECO:0000256" key="1">
    <source>
        <dbReference type="ARBA" id="ARBA00004141"/>
    </source>
</evidence>
<evidence type="ECO:0000256" key="5">
    <source>
        <dbReference type="SAM" id="MobiDB-lite"/>
    </source>
</evidence>
<protein>
    <recommendedName>
        <fullName evidence="7">Sugar phosphate transporter domain-containing protein</fullName>
    </recommendedName>
</protein>
<evidence type="ECO:0000256" key="3">
    <source>
        <dbReference type="ARBA" id="ARBA00022989"/>
    </source>
</evidence>
<dbReference type="EMBL" id="CAUYUE010000006">
    <property type="protein sequence ID" value="CAK0781572.1"/>
    <property type="molecule type" value="Genomic_DNA"/>
</dbReference>
<keyword evidence="4 6" id="KW-0472">Membrane</keyword>
<comment type="subcellular location">
    <subcellularLocation>
        <location evidence="1">Membrane</location>
        <topology evidence="1">Multi-pass membrane protein</topology>
    </subcellularLocation>
</comment>
<gene>
    <name evidence="8" type="ORF">CVIRNUC_005409</name>
</gene>
<keyword evidence="3 6" id="KW-1133">Transmembrane helix</keyword>
<evidence type="ECO:0000256" key="6">
    <source>
        <dbReference type="SAM" id="Phobius"/>
    </source>
</evidence>
<keyword evidence="2 6" id="KW-0812">Transmembrane</keyword>
<feature type="compositionally biased region" description="Polar residues" evidence="5">
    <location>
        <begin position="1"/>
        <end position="13"/>
    </location>
</feature>
<feature type="transmembrane region" description="Helical" evidence="6">
    <location>
        <begin position="86"/>
        <end position="106"/>
    </location>
</feature>
<feature type="region of interest" description="Disordered" evidence="5">
    <location>
        <begin position="1"/>
        <end position="36"/>
    </location>
</feature>
<dbReference type="AlphaFoldDB" id="A0AAV1I5T5"/>
<dbReference type="InterPro" id="IPR004853">
    <property type="entry name" value="Sugar_P_trans_dom"/>
</dbReference>
<evidence type="ECO:0000256" key="2">
    <source>
        <dbReference type="ARBA" id="ARBA00022692"/>
    </source>
</evidence>
<reference evidence="8 9" key="1">
    <citation type="submission" date="2023-10" db="EMBL/GenBank/DDBJ databases">
        <authorList>
            <person name="Maclean D."/>
            <person name="Macfadyen A."/>
        </authorList>
    </citation>
    <scope>NUCLEOTIDE SEQUENCE [LARGE SCALE GENOMIC DNA]</scope>
</reference>
<evidence type="ECO:0000313" key="9">
    <source>
        <dbReference type="Proteomes" id="UP001314263"/>
    </source>
</evidence>
<feature type="transmembrane region" description="Helical" evidence="6">
    <location>
        <begin position="179"/>
        <end position="199"/>
    </location>
</feature>
<evidence type="ECO:0000259" key="7">
    <source>
        <dbReference type="Pfam" id="PF03151"/>
    </source>
</evidence>
<comment type="caution">
    <text evidence="8">The sequence shown here is derived from an EMBL/GenBank/DDBJ whole genome shotgun (WGS) entry which is preliminary data.</text>
</comment>
<feature type="transmembrane region" description="Helical" evidence="6">
    <location>
        <begin position="239"/>
        <end position="258"/>
    </location>
</feature>